<accession>A0A858SSJ4</accession>
<dbReference type="PANTHER" id="PTHR33840:SF1">
    <property type="entry name" value="TLE1 PHOSPHOLIPASE DOMAIN-CONTAINING PROTEIN"/>
    <property type="match status" value="1"/>
</dbReference>
<dbReference type="Pfam" id="PF09994">
    <property type="entry name" value="T6SS_Tle1-like_cat"/>
    <property type="match status" value="1"/>
</dbReference>
<name>A0A858SSJ4_9RHOB</name>
<dbReference type="AlphaFoldDB" id="A0A858SSJ4"/>
<evidence type="ECO:0000259" key="1">
    <source>
        <dbReference type="Pfam" id="PF09994"/>
    </source>
</evidence>
<dbReference type="RefSeq" id="WP_169639879.1">
    <property type="nucleotide sequence ID" value="NZ_CP048788.1"/>
</dbReference>
<dbReference type="Proteomes" id="UP000503308">
    <property type="component" value="Chromosome"/>
</dbReference>
<dbReference type="KEGG" id="rpon:G3256_05560"/>
<organism evidence="2 3">
    <name type="scientific">Roseobacter ponti</name>
    <dbReference type="NCBI Taxonomy" id="1891787"/>
    <lineage>
        <taxon>Bacteria</taxon>
        <taxon>Pseudomonadati</taxon>
        <taxon>Pseudomonadota</taxon>
        <taxon>Alphaproteobacteria</taxon>
        <taxon>Rhodobacterales</taxon>
        <taxon>Roseobacteraceae</taxon>
        <taxon>Roseobacter</taxon>
    </lineage>
</organism>
<keyword evidence="3" id="KW-1185">Reference proteome</keyword>
<proteinExistence type="predicted"/>
<protein>
    <submittedName>
        <fullName evidence="2">DUF2235 domain-containing protein</fullName>
    </submittedName>
</protein>
<feature type="domain" description="T6SS Phospholipase effector Tle1-like catalytic" evidence="1">
    <location>
        <begin position="4"/>
        <end position="291"/>
    </location>
</feature>
<sequence length="378" mass="42204">MAHIAIFCDGTWNSPQAGTTTHVLRLARACARTRDQQVLYFAGVGTGTGMISDLGRWINRVGGGLFGWGLNRNIRAAYLELCRIYRPGDKIMIFGFSRGAYTARSLVGMIRTCGILEHPTRGNLRRAFRLYRRRGEENGPDTPATLAERRLLSPRFATSQADVETRADESFLVRITYLGVWDTVGALGMPQAIVGRIARLWNRRYDFHDTSLSGLVEQARHALALDEKRVLFEPALWSNLDPLPGDPGLNRGNRRATRPYQQVWFAGDHSIIGGNTDAEGLAAITAGWIWSEAARLGLQAAPGRRVPAVTPDPGAPAPQLSQVPRLYRFLPWLMAWRRGPQTPRATSPSVLERMSQLPGYRPQSLRWLFPELFDRDSS</sequence>
<reference evidence="2 3" key="1">
    <citation type="submission" date="2020-02" db="EMBL/GenBank/DDBJ databases">
        <title>Genome sequence of Roseobacter ponti.</title>
        <authorList>
            <person name="Hollensteiner J."/>
            <person name="Schneider D."/>
            <person name="Poehlein A."/>
            <person name="Daniel R."/>
        </authorList>
    </citation>
    <scope>NUCLEOTIDE SEQUENCE [LARGE SCALE GENOMIC DNA]</scope>
    <source>
        <strain evidence="2 3">DSM 106830</strain>
    </source>
</reference>
<dbReference type="InterPro" id="IPR018712">
    <property type="entry name" value="Tle1-like_cat"/>
</dbReference>
<evidence type="ECO:0000313" key="3">
    <source>
        <dbReference type="Proteomes" id="UP000503308"/>
    </source>
</evidence>
<gene>
    <name evidence="2" type="ORF">G3256_05560</name>
</gene>
<dbReference type="EMBL" id="CP048788">
    <property type="protein sequence ID" value="QJF50663.1"/>
    <property type="molecule type" value="Genomic_DNA"/>
</dbReference>
<dbReference type="PANTHER" id="PTHR33840">
    <property type="match status" value="1"/>
</dbReference>
<evidence type="ECO:0000313" key="2">
    <source>
        <dbReference type="EMBL" id="QJF50663.1"/>
    </source>
</evidence>